<dbReference type="Pfam" id="PF01936">
    <property type="entry name" value="NYN"/>
    <property type="match status" value="1"/>
</dbReference>
<dbReference type="AlphaFoldDB" id="A0A1G2FGG2"/>
<evidence type="ECO:0000313" key="3">
    <source>
        <dbReference type="Proteomes" id="UP000177061"/>
    </source>
</evidence>
<evidence type="ECO:0000313" key="2">
    <source>
        <dbReference type="EMBL" id="OGZ36892.1"/>
    </source>
</evidence>
<reference evidence="2 3" key="1">
    <citation type="journal article" date="2016" name="Nat. Commun.">
        <title>Thousands of microbial genomes shed light on interconnected biogeochemical processes in an aquifer system.</title>
        <authorList>
            <person name="Anantharaman K."/>
            <person name="Brown C.T."/>
            <person name="Hug L.A."/>
            <person name="Sharon I."/>
            <person name="Castelle C.J."/>
            <person name="Probst A.J."/>
            <person name="Thomas B.C."/>
            <person name="Singh A."/>
            <person name="Wilkins M.J."/>
            <person name="Karaoz U."/>
            <person name="Brodie E.L."/>
            <person name="Williams K.H."/>
            <person name="Hubbard S.S."/>
            <person name="Banfield J.F."/>
        </authorList>
    </citation>
    <scope>NUCLEOTIDE SEQUENCE [LARGE SCALE GENOMIC DNA]</scope>
</reference>
<protein>
    <recommendedName>
        <fullName evidence="1">NYN domain-containing protein</fullName>
    </recommendedName>
</protein>
<dbReference type="InterPro" id="IPR021139">
    <property type="entry name" value="NYN"/>
</dbReference>
<name>A0A1G2FGG2_9BACT</name>
<dbReference type="Proteomes" id="UP000177061">
    <property type="component" value="Unassembled WGS sequence"/>
</dbReference>
<dbReference type="GO" id="GO:0004540">
    <property type="term" value="F:RNA nuclease activity"/>
    <property type="evidence" value="ECO:0007669"/>
    <property type="project" value="InterPro"/>
</dbReference>
<dbReference type="EMBL" id="MHNB01000019">
    <property type="protein sequence ID" value="OGZ36892.1"/>
    <property type="molecule type" value="Genomic_DNA"/>
</dbReference>
<dbReference type="PANTHER" id="PTHR35458:SF2">
    <property type="entry name" value="SLR0755 PROTEIN"/>
    <property type="match status" value="1"/>
</dbReference>
<gene>
    <name evidence="2" type="ORF">A3J64_03605</name>
</gene>
<dbReference type="STRING" id="1801997.A3J64_03605"/>
<evidence type="ECO:0000259" key="1">
    <source>
        <dbReference type="Pfam" id="PF01936"/>
    </source>
</evidence>
<dbReference type="Gene3D" id="3.40.50.1010">
    <property type="entry name" value="5'-nuclease"/>
    <property type="match status" value="1"/>
</dbReference>
<feature type="domain" description="NYN" evidence="1">
    <location>
        <begin position="10"/>
        <end position="149"/>
    </location>
</feature>
<dbReference type="PANTHER" id="PTHR35458">
    <property type="entry name" value="SLR0755 PROTEIN"/>
    <property type="match status" value="1"/>
</dbReference>
<sequence length="162" mass="19210">MQKPENNYAFIDSQNVNLGIQELGWKLDFRKFRIYLKEKYAIKKAYLFIGYLPENQNLYRSLQEFGYVLIFKPIMRNSDGEVKGNVDAELVLQTMIDYGKYEKAVIISNDGDFYCLVNYLYEKDKLERVISPNFRKCSALLKKAAREKIDFLDYQQKKLARK</sequence>
<proteinExistence type="predicted"/>
<comment type="caution">
    <text evidence="2">The sequence shown here is derived from an EMBL/GenBank/DDBJ whole genome shotgun (WGS) entry which is preliminary data.</text>
</comment>
<organism evidence="2 3">
    <name type="scientific">Candidatus Portnoybacteria bacterium RIFCSPHIGHO2_12_FULL_38_9</name>
    <dbReference type="NCBI Taxonomy" id="1801997"/>
    <lineage>
        <taxon>Bacteria</taxon>
        <taxon>Candidatus Portnoyibacteriota</taxon>
    </lineage>
</organism>
<accession>A0A1G2FGG2</accession>
<dbReference type="InterPro" id="IPR047140">
    <property type="entry name" value="LabA"/>
</dbReference>